<keyword evidence="5 6" id="KW-0472">Membrane</keyword>
<dbReference type="VEuPathDB" id="TrichDB:TVAG_470170"/>
<dbReference type="GO" id="GO:0005783">
    <property type="term" value="C:endoplasmic reticulum"/>
    <property type="evidence" value="ECO:0000318"/>
    <property type="project" value="GO_Central"/>
</dbReference>
<proteinExistence type="inferred from homology"/>
<protein>
    <submittedName>
        <fullName evidence="9">Uncharacterized protein</fullName>
    </submittedName>
</protein>
<feature type="domain" description="Endoplasmic reticulum vesicle transporter N-terminal" evidence="8">
    <location>
        <begin position="2"/>
        <end position="89"/>
    </location>
</feature>
<keyword evidence="4 6" id="KW-1133">Transmembrane helix</keyword>
<evidence type="ECO:0000313" key="9">
    <source>
        <dbReference type="EMBL" id="EAX96852.1"/>
    </source>
</evidence>
<evidence type="ECO:0000256" key="4">
    <source>
        <dbReference type="ARBA" id="ARBA00022989"/>
    </source>
</evidence>
<dbReference type="GO" id="GO:0016020">
    <property type="term" value="C:membrane"/>
    <property type="evidence" value="ECO:0007669"/>
    <property type="project" value="UniProtKB-SubCell"/>
</dbReference>
<dbReference type="OrthoDB" id="270930at2759"/>
<evidence type="ECO:0000259" key="7">
    <source>
        <dbReference type="Pfam" id="PF07970"/>
    </source>
</evidence>
<dbReference type="GO" id="GO:0030134">
    <property type="term" value="C:COPII-coated ER to Golgi transport vesicle"/>
    <property type="evidence" value="ECO:0000318"/>
    <property type="project" value="GO_Central"/>
</dbReference>
<dbReference type="InParanoid" id="A2FE24"/>
<keyword evidence="10" id="KW-1185">Reference proteome</keyword>
<dbReference type="eggNOG" id="KOG2667">
    <property type="taxonomic scope" value="Eukaryota"/>
</dbReference>
<dbReference type="STRING" id="5722.A2FE24"/>
<dbReference type="InterPro" id="IPR039542">
    <property type="entry name" value="Erv_N"/>
</dbReference>
<reference evidence="9" key="1">
    <citation type="submission" date="2006-10" db="EMBL/GenBank/DDBJ databases">
        <authorList>
            <person name="Amadeo P."/>
            <person name="Zhao Q."/>
            <person name="Wortman J."/>
            <person name="Fraser-Liggett C."/>
            <person name="Carlton J."/>
        </authorList>
    </citation>
    <scope>NUCLEOTIDE SEQUENCE</scope>
    <source>
        <strain evidence="9">G3</strain>
    </source>
</reference>
<evidence type="ECO:0000256" key="1">
    <source>
        <dbReference type="ARBA" id="ARBA00004141"/>
    </source>
</evidence>
<dbReference type="PANTHER" id="PTHR10984">
    <property type="entry name" value="ENDOPLASMIC RETICULUM-GOLGI INTERMEDIATE COMPARTMENT PROTEIN"/>
    <property type="match status" value="1"/>
</dbReference>
<keyword evidence="3 6" id="KW-0812">Transmembrane</keyword>
<dbReference type="Pfam" id="PF13850">
    <property type="entry name" value="ERGIC_N"/>
    <property type="match status" value="1"/>
</dbReference>
<evidence type="ECO:0000256" key="3">
    <source>
        <dbReference type="ARBA" id="ARBA00022692"/>
    </source>
</evidence>
<evidence type="ECO:0000256" key="5">
    <source>
        <dbReference type="ARBA" id="ARBA00023136"/>
    </source>
</evidence>
<evidence type="ECO:0000259" key="8">
    <source>
        <dbReference type="Pfam" id="PF13850"/>
    </source>
</evidence>
<accession>A2FE24</accession>
<organism evidence="9 10">
    <name type="scientific">Trichomonas vaginalis (strain ATCC PRA-98 / G3)</name>
    <dbReference type="NCBI Taxonomy" id="412133"/>
    <lineage>
        <taxon>Eukaryota</taxon>
        <taxon>Metamonada</taxon>
        <taxon>Parabasalia</taxon>
        <taxon>Trichomonadida</taxon>
        <taxon>Trichomonadidae</taxon>
        <taxon>Trichomonas</taxon>
    </lineage>
</organism>
<evidence type="ECO:0000313" key="10">
    <source>
        <dbReference type="Proteomes" id="UP000001542"/>
    </source>
</evidence>
<dbReference type="RefSeq" id="XP_001309782.1">
    <property type="nucleotide sequence ID" value="XM_001309781.1"/>
</dbReference>
<feature type="transmembrane region" description="Helical" evidence="6">
    <location>
        <begin position="301"/>
        <end position="324"/>
    </location>
</feature>
<dbReference type="KEGG" id="tva:4754628"/>
<dbReference type="AlphaFoldDB" id="A2FE24"/>
<feature type="domain" description="Endoplasmic reticulum vesicle transporter C-terminal" evidence="7">
    <location>
        <begin position="122"/>
        <end position="325"/>
    </location>
</feature>
<dbReference type="PANTHER" id="PTHR10984:SF25">
    <property type="entry name" value="ENDOPLASMIC RETICULUM-GOLGI INTERMEDIATE COMPARTMENT PROTEIN 3"/>
    <property type="match status" value="1"/>
</dbReference>
<dbReference type="SMR" id="A2FE24"/>
<name>A2FE24_TRIV3</name>
<sequence>MFDFFPKFIDASMVHKTTCGAIISIISIAAVAALSFFEIYSFVYPPIKSELVSLSELSDALSDFTISFNFSVDLPCILVSIDIYDVLGTLTDPNSKSIYKLRLDNNRNPIPYSQVSQNCGSCYGTEFAEGSRCCNTCEDVVSHHIKAGRPLTNVTTWQQCINEKYDFTGKEKCQIFGNHHVSAIDGGIRILPRFSSNEEPFTKLLNLTHYIDHITFGTSFGPQPLDDALIVQSEPGQFHYRYDLKAVPTVMHNQDGSITHGFQYAVDSAKIPITDRTRLGEGIFFNYYFATVAVVGKPDRFTIYILISRLFCIFGGGFFLARLIDSFGYRIHTMEGKMRIGKAA</sequence>
<comment type="similarity">
    <text evidence="2">Belongs to the ERGIC family.</text>
</comment>
<feature type="transmembrane region" description="Helical" evidence="6">
    <location>
        <begin position="21"/>
        <end position="43"/>
    </location>
</feature>
<dbReference type="InterPro" id="IPR012936">
    <property type="entry name" value="Erv_C"/>
</dbReference>
<gene>
    <name evidence="9" type="ORF">TVAG_470170</name>
</gene>
<evidence type="ECO:0000256" key="2">
    <source>
        <dbReference type="ARBA" id="ARBA00005648"/>
    </source>
</evidence>
<dbReference type="Pfam" id="PF07970">
    <property type="entry name" value="COPIIcoated_ERV"/>
    <property type="match status" value="1"/>
</dbReference>
<evidence type="ECO:0000256" key="6">
    <source>
        <dbReference type="SAM" id="Phobius"/>
    </source>
</evidence>
<dbReference type="VEuPathDB" id="TrichDB:TVAGG3_0553450"/>
<comment type="subcellular location">
    <subcellularLocation>
        <location evidence="1">Membrane</location>
        <topology evidence="1">Multi-pass membrane protein</topology>
    </subcellularLocation>
</comment>
<reference evidence="9" key="2">
    <citation type="journal article" date="2007" name="Science">
        <title>Draft genome sequence of the sexually transmitted pathogen Trichomonas vaginalis.</title>
        <authorList>
            <person name="Carlton J.M."/>
            <person name="Hirt R.P."/>
            <person name="Silva J.C."/>
            <person name="Delcher A.L."/>
            <person name="Schatz M."/>
            <person name="Zhao Q."/>
            <person name="Wortman J.R."/>
            <person name="Bidwell S.L."/>
            <person name="Alsmark U.C.M."/>
            <person name="Besteiro S."/>
            <person name="Sicheritz-Ponten T."/>
            <person name="Noel C.J."/>
            <person name="Dacks J.B."/>
            <person name="Foster P.G."/>
            <person name="Simillion C."/>
            <person name="Van de Peer Y."/>
            <person name="Miranda-Saavedra D."/>
            <person name="Barton G.J."/>
            <person name="Westrop G.D."/>
            <person name="Mueller S."/>
            <person name="Dessi D."/>
            <person name="Fiori P.L."/>
            <person name="Ren Q."/>
            <person name="Paulsen I."/>
            <person name="Zhang H."/>
            <person name="Bastida-Corcuera F.D."/>
            <person name="Simoes-Barbosa A."/>
            <person name="Brown M.T."/>
            <person name="Hayes R.D."/>
            <person name="Mukherjee M."/>
            <person name="Okumura C.Y."/>
            <person name="Schneider R."/>
            <person name="Smith A.J."/>
            <person name="Vanacova S."/>
            <person name="Villalvazo M."/>
            <person name="Haas B.J."/>
            <person name="Pertea M."/>
            <person name="Feldblyum T.V."/>
            <person name="Utterback T.R."/>
            <person name="Shu C.L."/>
            <person name="Osoegawa K."/>
            <person name="de Jong P.J."/>
            <person name="Hrdy I."/>
            <person name="Horvathova L."/>
            <person name="Zubacova Z."/>
            <person name="Dolezal P."/>
            <person name="Malik S.B."/>
            <person name="Logsdon J.M. Jr."/>
            <person name="Henze K."/>
            <person name="Gupta A."/>
            <person name="Wang C.C."/>
            <person name="Dunne R.L."/>
            <person name="Upcroft J.A."/>
            <person name="Upcroft P."/>
            <person name="White O."/>
            <person name="Salzberg S.L."/>
            <person name="Tang P."/>
            <person name="Chiu C.-H."/>
            <person name="Lee Y.-S."/>
            <person name="Embley T.M."/>
            <person name="Coombs G.H."/>
            <person name="Mottram J.C."/>
            <person name="Tachezy J."/>
            <person name="Fraser-Liggett C.M."/>
            <person name="Johnson P.J."/>
        </authorList>
    </citation>
    <scope>NUCLEOTIDE SEQUENCE [LARGE SCALE GENOMIC DNA]</scope>
    <source>
        <strain evidence="9">G3</strain>
    </source>
</reference>
<dbReference type="Proteomes" id="UP000001542">
    <property type="component" value="Unassembled WGS sequence"/>
</dbReference>
<dbReference type="EMBL" id="DS113741">
    <property type="protein sequence ID" value="EAX96852.1"/>
    <property type="molecule type" value="Genomic_DNA"/>
</dbReference>
<dbReference type="InterPro" id="IPR045888">
    <property type="entry name" value="Erv"/>
</dbReference>